<sequence length="245" mass="27614">MENRPPPTRGRTAKQVSESDADTEADSDVEEKPRVDENTCVNGGQQAGRRHGGSPMDVAIPTPETNTTEGVDNASVGSREHTGPKSDGTAVSQAEAEGKAPRGPYRGKCLYQSRKCENERAVKRNGQAHNLCEEHRSKQNQHQRKFDAKKFSRKRRQDMIENGIRMTEEEYEMETQQELYHHQQEQQRALFLQHQQRAHALRMQEAQGSDALARGVSRDTSARPPYLPPYGRRGIIRRALASITT</sequence>
<accession>A0AAV2YHI2</accession>
<dbReference type="EMBL" id="DAKRPA010000324">
    <property type="protein sequence ID" value="DAZ93333.1"/>
    <property type="molecule type" value="Genomic_DNA"/>
</dbReference>
<reference evidence="2" key="1">
    <citation type="submission" date="2022-11" db="EMBL/GenBank/DDBJ databases">
        <authorList>
            <person name="Morgan W.R."/>
            <person name="Tartar A."/>
        </authorList>
    </citation>
    <scope>NUCLEOTIDE SEQUENCE</scope>
    <source>
        <strain evidence="2">ARSEF 373</strain>
    </source>
</reference>
<feature type="region of interest" description="Disordered" evidence="1">
    <location>
        <begin position="211"/>
        <end position="230"/>
    </location>
</feature>
<protein>
    <submittedName>
        <fullName evidence="2">Uncharacterized protein</fullName>
    </submittedName>
</protein>
<evidence type="ECO:0000256" key="1">
    <source>
        <dbReference type="SAM" id="MobiDB-lite"/>
    </source>
</evidence>
<organism evidence="2 3">
    <name type="scientific">Lagenidium giganteum</name>
    <dbReference type="NCBI Taxonomy" id="4803"/>
    <lineage>
        <taxon>Eukaryota</taxon>
        <taxon>Sar</taxon>
        <taxon>Stramenopiles</taxon>
        <taxon>Oomycota</taxon>
        <taxon>Peronosporomycetes</taxon>
        <taxon>Pythiales</taxon>
        <taxon>Pythiaceae</taxon>
    </lineage>
</organism>
<evidence type="ECO:0000313" key="2">
    <source>
        <dbReference type="EMBL" id="DAZ93333.1"/>
    </source>
</evidence>
<name>A0AAV2YHI2_9STRA</name>
<evidence type="ECO:0000313" key="3">
    <source>
        <dbReference type="Proteomes" id="UP001146120"/>
    </source>
</evidence>
<keyword evidence="3" id="KW-1185">Reference proteome</keyword>
<reference evidence="2" key="2">
    <citation type="journal article" date="2023" name="Microbiol Resour">
        <title>Decontamination and Annotation of the Draft Genome Sequence of the Oomycete Lagenidium giganteum ARSEF 373.</title>
        <authorList>
            <person name="Morgan W.R."/>
            <person name="Tartar A."/>
        </authorList>
    </citation>
    <scope>NUCLEOTIDE SEQUENCE</scope>
    <source>
        <strain evidence="2">ARSEF 373</strain>
    </source>
</reference>
<gene>
    <name evidence="2" type="ORF">N0F65_010799</name>
</gene>
<dbReference type="AlphaFoldDB" id="A0AAV2YHI2"/>
<dbReference type="Proteomes" id="UP001146120">
    <property type="component" value="Unassembled WGS sequence"/>
</dbReference>
<feature type="region of interest" description="Disordered" evidence="1">
    <location>
        <begin position="1"/>
        <end position="107"/>
    </location>
</feature>
<proteinExistence type="predicted"/>
<comment type="caution">
    <text evidence="2">The sequence shown here is derived from an EMBL/GenBank/DDBJ whole genome shotgun (WGS) entry which is preliminary data.</text>
</comment>
<feature type="compositionally biased region" description="Acidic residues" evidence="1">
    <location>
        <begin position="19"/>
        <end position="29"/>
    </location>
</feature>